<dbReference type="InterPro" id="IPR053174">
    <property type="entry name" value="LpxI"/>
</dbReference>
<keyword evidence="4" id="KW-1185">Reference proteome</keyword>
<gene>
    <name evidence="3" type="ORF">SAMN06265368_1300</name>
</gene>
<dbReference type="PANTHER" id="PTHR39962">
    <property type="entry name" value="BLL4848 PROTEIN"/>
    <property type="match status" value="1"/>
</dbReference>
<dbReference type="Gene3D" id="3.40.50.20">
    <property type="match status" value="1"/>
</dbReference>
<feature type="domain" description="LpxI N-terminal" evidence="2">
    <location>
        <begin position="9"/>
        <end position="139"/>
    </location>
</feature>
<evidence type="ECO:0000259" key="1">
    <source>
        <dbReference type="Pfam" id="PF06230"/>
    </source>
</evidence>
<dbReference type="InterPro" id="IPR041255">
    <property type="entry name" value="LpxI_N"/>
</dbReference>
<proteinExistence type="predicted"/>
<organism evidence="3 4">
    <name type="scientific">Cohaesibacter gelatinilyticus</name>
    <dbReference type="NCBI Taxonomy" id="372072"/>
    <lineage>
        <taxon>Bacteria</taxon>
        <taxon>Pseudomonadati</taxon>
        <taxon>Pseudomonadota</taxon>
        <taxon>Alphaproteobacteria</taxon>
        <taxon>Hyphomicrobiales</taxon>
        <taxon>Cohaesibacteraceae</taxon>
    </lineage>
</organism>
<reference evidence="3 4" key="1">
    <citation type="submission" date="2017-09" db="EMBL/GenBank/DDBJ databases">
        <authorList>
            <person name="Ehlers B."/>
            <person name="Leendertz F.H."/>
        </authorList>
    </citation>
    <scope>NUCLEOTIDE SEQUENCE [LARGE SCALE GENOMIC DNA]</scope>
    <source>
        <strain evidence="3 4">DSM 18289</strain>
    </source>
</reference>
<dbReference type="Gene3D" id="3.40.140.80">
    <property type="match status" value="1"/>
</dbReference>
<evidence type="ECO:0000259" key="2">
    <source>
        <dbReference type="Pfam" id="PF17930"/>
    </source>
</evidence>
<dbReference type="EMBL" id="OBEL01000001">
    <property type="protein sequence ID" value="SNZ07849.1"/>
    <property type="molecule type" value="Genomic_DNA"/>
</dbReference>
<evidence type="ECO:0000313" key="4">
    <source>
        <dbReference type="Proteomes" id="UP000219439"/>
    </source>
</evidence>
<dbReference type="InterPro" id="IPR010415">
    <property type="entry name" value="LpxI_C"/>
</dbReference>
<evidence type="ECO:0000313" key="3">
    <source>
        <dbReference type="EMBL" id="SNZ07849.1"/>
    </source>
</evidence>
<name>A0A285NEH3_9HYPH</name>
<protein>
    <recommendedName>
        <fullName evidence="5">Phosphatidate cytidylyltransferase</fullName>
    </recommendedName>
</protein>
<dbReference type="Pfam" id="PF06230">
    <property type="entry name" value="LpxI_C"/>
    <property type="match status" value="1"/>
</dbReference>
<dbReference type="RefSeq" id="WP_097152501.1">
    <property type="nucleotide sequence ID" value="NZ_OBEL01000001.1"/>
</dbReference>
<sequence length="286" mass="30801">MVARLDGPVGIIAGGQSLPLEIAAKLQAQGRDYVLFGLMGEADIAIESHPHYWLKWGEIGRMFKLFEQHSIRHLLCIGSVSKRPDYKSIRLDLGAVRALPDILRIMSSGGDEGVLGGVANFMEKRGIELLSVPQLTPELVVGDNFSINSSLAAPLANDILLAAKAALLVGELDAGQGAVVADGRILALEGPEGTDQMLARVADIREQKRARWNFGTQGVLLKRARPAQDLRFDMPTIGPRTLIGLEKAGLAGLICAQGEVLCASHEEVCNIAKRDKLFVVARKLTL</sequence>
<dbReference type="OrthoDB" id="9789836at2"/>
<dbReference type="Pfam" id="PF17930">
    <property type="entry name" value="LpxI_N"/>
    <property type="match status" value="1"/>
</dbReference>
<feature type="domain" description="LpxI C-terminal" evidence="1">
    <location>
        <begin position="156"/>
        <end position="280"/>
    </location>
</feature>
<accession>A0A285NEH3</accession>
<dbReference type="InterPro" id="IPR043167">
    <property type="entry name" value="LpxI_C_sf"/>
</dbReference>
<dbReference type="Proteomes" id="UP000219439">
    <property type="component" value="Unassembled WGS sequence"/>
</dbReference>
<dbReference type="AlphaFoldDB" id="A0A285NEH3"/>
<evidence type="ECO:0008006" key="5">
    <source>
        <dbReference type="Google" id="ProtNLM"/>
    </source>
</evidence>
<dbReference type="PANTHER" id="PTHR39962:SF1">
    <property type="entry name" value="LPXI FAMILY PROTEIN"/>
    <property type="match status" value="1"/>
</dbReference>